<dbReference type="EnsemblPlants" id="QL12p029902:mrna">
    <property type="protein sequence ID" value="QL12p029902:mrna"/>
    <property type="gene ID" value="QL12p029902"/>
</dbReference>
<organism evidence="1 2">
    <name type="scientific">Quercus lobata</name>
    <name type="common">Valley oak</name>
    <dbReference type="NCBI Taxonomy" id="97700"/>
    <lineage>
        <taxon>Eukaryota</taxon>
        <taxon>Viridiplantae</taxon>
        <taxon>Streptophyta</taxon>
        <taxon>Embryophyta</taxon>
        <taxon>Tracheophyta</taxon>
        <taxon>Spermatophyta</taxon>
        <taxon>Magnoliopsida</taxon>
        <taxon>eudicotyledons</taxon>
        <taxon>Gunneridae</taxon>
        <taxon>Pentapetalae</taxon>
        <taxon>rosids</taxon>
        <taxon>fabids</taxon>
        <taxon>Fagales</taxon>
        <taxon>Fagaceae</taxon>
        <taxon>Quercus</taxon>
    </lineage>
</organism>
<dbReference type="InterPro" id="IPR011009">
    <property type="entry name" value="Kinase-like_dom_sf"/>
</dbReference>
<dbReference type="AlphaFoldDB" id="A0A7N2N798"/>
<dbReference type="SUPFAM" id="SSF56112">
    <property type="entry name" value="Protein kinase-like (PK-like)"/>
    <property type="match status" value="1"/>
</dbReference>
<dbReference type="Gramene" id="QL12p029902:mrna">
    <property type="protein sequence ID" value="QL12p029902:mrna"/>
    <property type="gene ID" value="QL12p029902"/>
</dbReference>
<keyword evidence="2" id="KW-1185">Reference proteome</keyword>
<evidence type="ECO:0000313" key="2">
    <source>
        <dbReference type="Proteomes" id="UP000594261"/>
    </source>
</evidence>
<name>A0A7N2N798_QUELO</name>
<protein>
    <submittedName>
        <fullName evidence="1">Uncharacterized protein</fullName>
    </submittedName>
</protein>
<accession>A0A7N2N798</accession>
<dbReference type="EMBL" id="LRBV02000012">
    <property type="status" value="NOT_ANNOTATED_CDS"/>
    <property type="molecule type" value="Genomic_DNA"/>
</dbReference>
<dbReference type="InParanoid" id="A0A7N2N798"/>
<reference evidence="1 2" key="1">
    <citation type="journal article" date="2016" name="G3 (Bethesda)">
        <title>First Draft Assembly and Annotation of the Genome of a California Endemic Oak Quercus lobata Nee (Fagaceae).</title>
        <authorList>
            <person name="Sork V.L."/>
            <person name="Fitz-Gibbon S.T."/>
            <person name="Puiu D."/>
            <person name="Crepeau M."/>
            <person name="Gugger P.F."/>
            <person name="Sherman R."/>
            <person name="Stevens K."/>
            <person name="Langley C.H."/>
            <person name="Pellegrini M."/>
            <person name="Salzberg S.L."/>
        </authorList>
    </citation>
    <scope>NUCLEOTIDE SEQUENCE [LARGE SCALE GENOMIC DNA]</scope>
    <source>
        <strain evidence="1 2">cv. SW786</strain>
    </source>
</reference>
<dbReference type="Gene3D" id="3.30.200.20">
    <property type="entry name" value="Phosphorylase Kinase, domain 1"/>
    <property type="match status" value="1"/>
</dbReference>
<sequence>MPSADVDKSEITPIDTWQFDFQKIEAVTNKFSDNNKLGKGGFGEVYKKLKYDIISMLLVGANERTLIPIEKTKD</sequence>
<proteinExistence type="predicted"/>
<reference evidence="1" key="2">
    <citation type="submission" date="2021-01" db="UniProtKB">
        <authorList>
            <consortium name="EnsemblPlants"/>
        </authorList>
    </citation>
    <scope>IDENTIFICATION</scope>
</reference>
<dbReference type="Proteomes" id="UP000594261">
    <property type="component" value="Chromosome 12"/>
</dbReference>
<evidence type="ECO:0000313" key="1">
    <source>
        <dbReference type="EnsemblPlants" id="QL12p029902:mrna"/>
    </source>
</evidence>